<keyword evidence="1" id="KW-0812">Transmembrane</keyword>
<reference evidence="2" key="1">
    <citation type="submission" date="2021-01" db="EMBL/GenBank/DDBJ databases">
        <authorList>
            <person name="Corre E."/>
            <person name="Pelletier E."/>
            <person name="Niang G."/>
            <person name="Scheremetjew M."/>
            <person name="Finn R."/>
            <person name="Kale V."/>
            <person name="Holt S."/>
            <person name="Cochrane G."/>
            <person name="Meng A."/>
            <person name="Brown T."/>
            <person name="Cohen L."/>
        </authorList>
    </citation>
    <scope>NUCLEOTIDE SEQUENCE</scope>
    <source>
        <strain evidence="2">308</strain>
    </source>
</reference>
<organism evidence="2">
    <name type="scientific">Corethron hystrix</name>
    <dbReference type="NCBI Taxonomy" id="216773"/>
    <lineage>
        <taxon>Eukaryota</taxon>
        <taxon>Sar</taxon>
        <taxon>Stramenopiles</taxon>
        <taxon>Ochrophyta</taxon>
        <taxon>Bacillariophyta</taxon>
        <taxon>Coscinodiscophyceae</taxon>
        <taxon>Corethrophycidae</taxon>
        <taxon>Corethrales</taxon>
        <taxon>Corethraceae</taxon>
        <taxon>Corethron</taxon>
    </lineage>
</organism>
<keyword evidence="1" id="KW-0472">Membrane</keyword>
<keyword evidence="1" id="KW-1133">Transmembrane helix</keyword>
<evidence type="ECO:0000313" key="2">
    <source>
        <dbReference type="EMBL" id="CAD8903211.1"/>
    </source>
</evidence>
<dbReference type="EMBL" id="HBFR01041636">
    <property type="protein sequence ID" value="CAD8903211.1"/>
    <property type="molecule type" value="Transcribed_RNA"/>
</dbReference>
<sequence length="525" mass="59306">MPGNHLLSSVRIAAPKKISCVSIASLLLIIGSILLFSFDLTNLKFYDSTGSGNMVDHELKLVEDISKDLTGFKSNDSKGFKNTIKPEPQLKMHKHKSDLGVLQGITAENISTNYTNLGFYHSTRSKNMPNPEPESGVQNESTTENISMNPESVLAYDIASITHDRIRSTITINLFPASSRRCIDPVFRGRLSGSSLAIIEWLPKDVNDPSTSNTIIGRYQVPTSDTYFVEIIALLCDSIAYDTNFTSTCLENPRKNRITASTANGADAFITGTVAKNDGNVGRWVSKGKRSPLQTRFQPRKCPPSIKRKRCIEATSVERFLPYMFEWDDIRLDERDNTDSFEKVCVLGDSQARQIEIDMHKLDVSNIVTMYISLEYPVDFTDFFQQSIIGNSCTKVVANFGQKPASFQEEHPWLFSEYEQKMQNFLSLKGLFTRHNVDLFVRSVNYIPISFRTGACPPVDWRSPPVIDQYNTIIRKVCAMHMVTFIDSNFIIGPMWDRSDDFNHYKDEAGDASARYILNRVLEII</sequence>
<name>A0A7S1C2A9_9STRA</name>
<feature type="transmembrane region" description="Helical" evidence="1">
    <location>
        <begin position="20"/>
        <end position="38"/>
    </location>
</feature>
<proteinExistence type="predicted"/>
<protein>
    <submittedName>
        <fullName evidence="2">Uncharacterized protein</fullName>
    </submittedName>
</protein>
<evidence type="ECO:0000256" key="1">
    <source>
        <dbReference type="SAM" id="Phobius"/>
    </source>
</evidence>
<accession>A0A7S1C2A9</accession>
<gene>
    <name evidence="2" type="ORF">CHYS00102_LOCUS30430</name>
</gene>
<dbReference type="AlphaFoldDB" id="A0A7S1C2A9"/>
<dbReference type="SUPFAM" id="SSF52266">
    <property type="entry name" value="SGNH hydrolase"/>
    <property type="match status" value="1"/>
</dbReference>